<dbReference type="PANTHER" id="PTHR33055:SF15">
    <property type="entry name" value="TRANSPOSASE-RELATED"/>
    <property type="match status" value="1"/>
</dbReference>
<dbReference type="NCBIfam" id="NF033542">
    <property type="entry name" value="transpos_IS110"/>
    <property type="match status" value="1"/>
</dbReference>
<evidence type="ECO:0000259" key="2">
    <source>
        <dbReference type="Pfam" id="PF02371"/>
    </source>
</evidence>
<keyword evidence="4" id="KW-1185">Reference proteome</keyword>
<gene>
    <name evidence="3" type="ORF">IV57_GL002163</name>
</gene>
<dbReference type="Proteomes" id="UP000051006">
    <property type="component" value="Unassembled WGS sequence"/>
</dbReference>
<dbReference type="EMBL" id="JQCF01000058">
    <property type="protein sequence ID" value="KRN93595.1"/>
    <property type="molecule type" value="Genomic_DNA"/>
</dbReference>
<sequence length="420" mass="48891">MRFEMLIRNALERVNMSDIIALDVSKGHSYCVYYKDGVCDAEFDFKHNKPGFDRLRATVDCAKNPTFYFEATGVYSRPIERFCRDGNIPYALLNPLELHLKTENLRRVKTDNKDAHRIAMSAYDCGYRLMAFQDSKYLKLRELCRFYERIEDSRKSNQVQLHTELQQTFPELEQLFVNRTSKLALNIINLFPHPDFVRGLSRTKLKNILLNKTEKNISKDRALKYAQKLINFTQNSCPASRSDDIQIQEVRYYTQRIIDLTVKKEELIKQMTQLGKELPAFDIISSMPGIGEMSAAMLLGEIGDFTRFGNSNQLNAYVGIDLIRYQSGQYTRDDHINKRGNSKARSLLFLIVRNMLRQQSCAPNHIVDYYYRLKKQPVPKGDKVAVVACMNKTLKCLFSMIKNKTKYVYTYTDSRSTEMH</sequence>
<evidence type="ECO:0000313" key="4">
    <source>
        <dbReference type="Proteomes" id="UP000051006"/>
    </source>
</evidence>
<proteinExistence type="predicted"/>
<dbReference type="GO" id="GO:0004803">
    <property type="term" value="F:transposase activity"/>
    <property type="evidence" value="ECO:0007669"/>
    <property type="project" value="InterPro"/>
</dbReference>
<protein>
    <submittedName>
        <fullName evidence="3">Transposase IS116 IS110 IS902 family protein</fullName>
    </submittedName>
</protein>
<dbReference type="PATRIC" id="fig|993692.3.peg.2197"/>
<dbReference type="AlphaFoldDB" id="A0A0R2KVP7"/>
<dbReference type="GO" id="GO:0006313">
    <property type="term" value="P:DNA transposition"/>
    <property type="evidence" value="ECO:0007669"/>
    <property type="project" value="InterPro"/>
</dbReference>
<name>A0A0R2KVP7_9LACO</name>
<feature type="domain" description="Transposase IS116/IS110/IS902 C-terminal" evidence="2">
    <location>
        <begin position="283"/>
        <end position="360"/>
    </location>
</feature>
<evidence type="ECO:0000313" key="3">
    <source>
        <dbReference type="EMBL" id="KRN93595.1"/>
    </source>
</evidence>
<dbReference type="PANTHER" id="PTHR33055">
    <property type="entry name" value="TRANSPOSASE FOR INSERTION SEQUENCE ELEMENT IS1111A"/>
    <property type="match status" value="1"/>
</dbReference>
<dbReference type="InterPro" id="IPR002525">
    <property type="entry name" value="Transp_IS110-like_N"/>
</dbReference>
<organism evidence="3 4">
    <name type="scientific">Companilactobacillus kimchiensis</name>
    <dbReference type="NCBI Taxonomy" id="993692"/>
    <lineage>
        <taxon>Bacteria</taxon>
        <taxon>Bacillati</taxon>
        <taxon>Bacillota</taxon>
        <taxon>Bacilli</taxon>
        <taxon>Lactobacillales</taxon>
        <taxon>Lactobacillaceae</taxon>
        <taxon>Companilactobacillus</taxon>
    </lineage>
</organism>
<dbReference type="InterPro" id="IPR047650">
    <property type="entry name" value="Transpos_IS110"/>
</dbReference>
<feature type="domain" description="Transposase IS110-like N-terminal" evidence="1">
    <location>
        <begin position="21"/>
        <end position="170"/>
    </location>
</feature>
<dbReference type="GO" id="GO:0003677">
    <property type="term" value="F:DNA binding"/>
    <property type="evidence" value="ECO:0007669"/>
    <property type="project" value="InterPro"/>
</dbReference>
<dbReference type="Pfam" id="PF02371">
    <property type="entry name" value="Transposase_20"/>
    <property type="match status" value="1"/>
</dbReference>
<dbReference type="Pfam" id="PF01548">
    <property type="entry name" value="DEDD_Tnp_IS110"/>
    <property type="match status" value="1"/>
</dbReference>
<accession>A0A0R2KVP7</accession>
<evidence type="ECO:0000259" key="1">
    <source>
        <dbReference type="Pfam" id="PF01548"/>
    </source>
</evidence>
<dbReference type="InterPro" id="IPR003346">
    <property type="entry name" value="Transposase_20"/>
</dbReference>
<reference evidence="3 4" key="1">
    <citation type="journal article" date="2015" name="Genome Announc.">
        <title>Expanding the biotechnology potential of lactobacilli through comparative genomics of 213 strains and associated genera.</title>
        <authorList>
            <person name="Sun Z."/>
            <person name="Harris H.M."/>
            <person name="McCann A."/>
            <person name="Guo C."/>
            <person name="Argimon S."/>
            <person name="Zhang W."/>
            <person name="Yang X."/>
            <person name="Jeffery I.B."/>
            <person name="Cooney J.C."/>
            <person name="Kagawa T.F."/>
            <person name="Liu W."/>
            <person name="Song Y."/>
            <person name="Salvetti E."/>
            <person name="Wrobel A."/>
            <person name="Rasinkangas P."/>
            <person name="Parkhill J."/>
            <person name="Rea M.C."/>
            <person name="O'Sullivan O."/>
            <person name="Ritari J."/>
            <person name="Douillard F.P."/>
            <person name="Paul Ross R."/>
            <person name="Yang R."/>
            <person name="Briner A.E."/>
            <person name="Felis G.E."/>
            <person name="de Vos W.M."/>
            <person name="Barrangou R."/>
            <person name="Klaenhammer T.R."/>
            <person name="Caufield P.W."/>
            <person name="Cui Y."/>
            <person name="Zhang H."/>
            <person name="O'Toole P.W."/>
        </authorList>
    </citation>
    <scope>NUCLEOTIDE SEQUENCE [LARGE SCALE GENOMIC DNA]</scope>
    <source>
        <strain evidence="3 4">DSM 24716</strain>
    </source>
</reference>
<comment type="caution">
    <text evidence="3">The sequence shown here is derived from an EMBL/GenBank/DDBJ whole genome shotgun (WGS) entry which is preliminary data.</text>
</comment>